<dbReference type="EMBL" id="CP049140">
    <property type="protein sequence ID" value="QIE86987.1"/>
    <property type="molecule type" value="Genomic_DNA"/>
</dbReference>
<gene>
    <name evidence="1" type="ORF">G5B91_01250</name>
    <name evidence="2" type="ORF">G5B91_12210</name>
</gene>
<evidence type="ECO:0000313" key="3">
    <source>
        <dbReference type="Proteomes" id="UP000501063"/>
    </source>
</evidence>
<dbReference type="AlphaFoldDB" id="A0A6G6IVJ9"/>
<evidence type="ECO:0000313" key="2">
    <source>
        <dbReference type="EMBL" id="QIE86987.1"/>
    </source>
</evidence>
<dbReference type="KEGG" id="pnt:G5B91_12210"/>
<dbReference type="EMBL" id="CP049140">
    <property type="protein sequence ID" value="QIE84966.1"/>
    <property type="molecule type" value="Genomic_DNA"/>
</dbReference>
<sequence>MTIKTEGIHPGEFLLSEANGYRSRDVVVICAGSGLLSAGTLIAQLTAANALTPTAKAGNTGNGTISAVVVTSAAASGTYVLTVTEAAANGGVFEVTNQSGQVVGEGHVGQAFTGGGMTFTLGDGSTDFVVGDGFTLAVKGNLGEWTAYDDDGTDDGRRTADGILFASVDATLVDVKATAVVRDCEVIERLLTGLDNPGAADLSALGIVIRP</sequence>
<dbReference type="RefSeq" id="WP_024766796.1">
    <property type="nucleotide sequence ID" value="NZ_CP049140.1"/>
</dbReference>
<dbReference type="Pfam" id="PF02924">
    <property type="entry name" value="HDPD"/>
    <property type="match status" value="2"/>
</dbReference>
<reference evidence="2 3" key="1">
    <citation type="submission" date="2020-02" db="EMBL/GenBank/DDBJ databases">
        <title>Integrative conjugative elements (ICEs) and plasmids drive adaptation of Pseudomonas nitroreducens strain HBP1 to wastewater environment.</title>
        <authorList>
            <person name="Sentchilo V."/>
            <person name="Carraro N."/>
            <person name="Bertelli C."/>
            <person name="van der Meer J.R."/>
        </authorList>
    </citation>
    <scope>NUCLEOTIDE SEQUENCE [LARGE SCALE GENOMIC DNA]</scope>
    <source>
        <strain evidence="2 3">HBP1</strain>
    </source>
</reference>
<proteinExistence type="predicted"/>
<dbReference type="InterPro" id="IPR004195">
    <property type="entry name" value="Head_decoration_D"/>
</dbReference>
<dbReference type="Proteomes" id="UP000501063">
    <property type="component" value="Chromosome"/>
</dbReference>
<evidence type="ECO:0000313" key="1">
    <source>
        <dbReference type="EMBL" id="QIE84966.1"/>
    </source>
</evidence>
<name>A0A6G6IVJ9_PSENT</name>
<organism evidence="2 3">
    <name type="scientific">Pseudomonas nitroreducens</name>
    <dbReference type="NCBI Taxonomy" id="46680"/>
    <lineage>
        <taxon>Bacteria</taxon>
        <taxon>Pseudomonadati</taxon>
        <taxon>Pseudomonadota</taxon>
        <taxon>Gammaproteobacteria</taxon>
        <taxon>Pseudomonadales</taxon>
        <taxon>Pseudomonadaceae</taxon>
        <taxon>Pseudomonas</taxon>
    </lineage>
</organism>
<dbReference type="KEGG" id="pnt:G5B91_01250"/>
<protein>
    <submittedName>
        <fullName evidence="2">Head decoration protein</fullName>
    </submittedName>
</protein>
<accession>A0A6G6IVJ9</accession>